<gene>
    <name evidence="7" type="ORF">KFE25_010144</name>
</gene>
<dbReference type="GO" id="GO:0007017">
    <property type="term" value="P:microtubule-based process"/>
    <property type="evidence" value="ECO:0007669"/>
    <property type="project" value="InterPro"/>
</dbReference>
<dbReference type="FunFam" id="3.40.50.1440:FF:000001">
    <property type="entry name" value="Cell division protein FtsZ"/>
    <property type="match status" value="1"/>
</dbReference>
<feature type="domain" description="Tubulin/FtsZ 2-layer sandwich" evidence="6">
    <location>
        <begin position="250"/>
        <end position="358"/>
    </location>
</feature>
<evidence type="ECO:0000256" key="4">
    <source>
        <dbReference type="SAM" id="SignalP"/>
    </source>
</evidence>
<keyword evidence="4" id="KW-0732">Signal</keyword>
<dbReference type="InterPro" id="IPR008280">
    <property type="entry name" value="Tub_FtsZ_C"/>
</dbReference>
<evidence type="ECO:0000256" key="2">
    <source>
        <dbReference type="ARBA" id="ARBA00022741"/>
    </source>
</evidence>
<dbReference type="SUPFAM" id="SSF55307">
    <property type="entry name" value="Tubulin C-terminal domain-like"/>
    <property type="match status" value="1"/>
</dbReference>
<accession>A0A8J5XGJ6</accession>
<dbReference type="InterPro" id="IPR045061">
    <property type="entry name" value="FtsZ/CetZ"/>
</dbReference>
<dbReference type="GO" id="GO:0005525">
    <property type="term" value="F:GTP binding"/>
    <property type="evidence" value="ECO:0007669"/>
    <property type="project" value="UniProtKB-KW"/>
</dbReference>
<dbReference type="PRINTS" id="PR00423">
    <property type="entry name" value="CELLDVISFTSZ"/>
</dbReference>
<feature type="chain" id="PRO_5035216387" description="Plastid division protein FtsZ" evidence="4">
    <location>
        <begin position="23"/>
        <end position="360"/>
    </location>
</feature>
<dbReference type="InterPro" id="IPR017975">
    <property type="entry name" value="Tubulin_CS"/>
</dbReference>
<keyword evidence="8" id="KW-1185">Reference proteome</keyword>
<evidence type="ECO:0000259" key="6">
    <source>
        <dbReference type="SMART" id="SM00865"/>
    </source>
</evidence>
<proteinExistence type="inferred from homology"/>
<dbReference type="EMBL" id="JAGTXO010000012">
    <property type="protein sequence ID" value="KAG8464776.1"/>
    <property type="molecule type" value="Genomic_DNA"/>
</dbReference>
<dbReference type="Pfam" id="PF00091">
    <property type="entry name" value="Tubulin"/>
    <property type="match status" value="1"/>
</dbReference>
<dbReference type="InterPro" id="IPR018316">
    <property type="entry name" value="Tubulin/FtsZ_2-layer-sand-dom"/>
</dbReference>
<dbReference type="PANTHER" id="PTHR30314">
    <property type="entry name" value="CELL DIVISION PROTEIN FTSZ-RELATED"/>
    <property type="match status" value="1"/>
</dbReference>
<dbReference type="OrthoDB" id="70257at2759"/>
<dbReference type="GO" id="GO:0003924">
    <property type="term" value="F:GTPase activity"/>
    <property type="evidence" value="ECO:0007669"/>
    <property type="project" value="InterPro"/>
</dbReference>
<dbReference type="InterPro" id="IPR000158">
    <property type="entry name" value="Cell_div_FtsZ"/>
</dbReference>
<dbReference type="GO" id="GO:0005874">
    <property type="term" value="C:microtubule"/>
    <property type="evidence" value="ECO:0007669"/>
    <property type="project" value="InterPro"/>
</dbReference>
<dbReference type="GO" id="GO:0005737">
    <property type="term" value="C:cytoplasm"/>
    <property type="evidence" value="ECO:0007669"/>
    <property type="project" value="TreeGrafter"/>
</dbReference>
<name>A0A8J5XGJ6_DIALT</name>
<dbReference type="InterPro" id="IPR036525">
    <property type="entry name" value="Tubulin/FtsZ_GTPase_sf"/>
</dbReference>
<dbReference type="GO" id="GO:0048285">
    <property type="term" value="P:organelle fission"/>
    <property type="evidence" value="ECO:0007669"/>
    <property type="project" value="TreeGrafter"/>
</dbReference>
<comment type="similarity">
    <text evidence="1">Belongs to the FtsZ family.</text>
</comment>
<evidence type="ECO:0008006" key="9">
    <source>
        <dbReference type="Google" id="ProtNLM"/>
    </source>
</evidence>
<dbReference type="InterPro" id="IPR020805">
    <property type="entry name" value="Cell_div_FtsZ_CS"/>
</dbReference>
<evidence type="ECO:0000313" key="7">
    <source>
        <dbReference type="EMBL" id="KAG8464776.1"/>
    </source>
</evidence>
<evidence type="ECO:0000256" key="3">
    <source>
        <dbReference type="ARBA" id="ARBA00023134"/>
    </source>
</evidence>
<dbReference type="HAMAP" id="MF_00909">
    <property type="entry name" value="FtsZ"/>
    <property type="match status" value="1"/>
</dbReference>
<dbReference type="GO" id="GO:0051301">
    <property type="term" value="P:cell division"/>
    <property type="evidence" value="ECO:0007669"/>
    <property type="project" value="TreeGrafter"/>
</dbReference>
<dbReference type="InterPro" id="IPR024757">
    <property type="entry name" value="FtsZ_C"/>
</dbReference>
<sequence>MGATLRAVLCLAGAGGFGGATGLPAGATARPYPAAAVRSGARVAMSSVPGGSPCVIRVLGVGGGGSNAITRMMRIGQAGVECFCINTDAQALDASARGSRQVQIGRDVTRGLGAGGDPAIGRLAAEESVAEINAIVRGADLVFVVAGMGGGTGSGAAPVVAECAKVAGCLTVGVVTKPFLFEGARRMRQAVEAIQAMREATDALIVVSNDKLLASAKADLPINQAFEYADDVLRQGVAGLSDVVVQPGLVNVDFADVCAVMANGGLSLMGVGSARGKDRAILAAQAAVTSPLLDFPVANARSILFTMSGPPGMALSEVNAAARVITASADPDANIIFGALIDENAGDEISITVVATGLIV</sequence>
<dbReference type="SUPFAM" id="SSF52490">
    <property type="entry name" value="Tubulin nucleotide-binding domain-like"/>
    <property type="match status" value="1"/>
</dbReference>
<organism evidence="7 8">
    <name type="scientific">Diacronema lutheri</name>
    <name type="common">Unicellular marine alga</name>
    <name type="synonym">Monochrysis lutheri</name>
    <dbReference type="NCBI Taxonomy" id="2081491"/>
    <lineage>
        <taxon>Eukaryota</taxon>
        <taxon>Haptista</taxon>
        <taxon>Haptophyta</taxon>
        <taxon>Pavlovophyceae</taxon>
        <taxon>Pavlovales</taxon>
        <taxon>Pavlovaceae</taxon>
        <taxon>Diacronema</taxon>
    </lineage>
</organism>
<evidence type="ECO:0000313" key="8">
    <source>
        <dbReference type="Proteomes" id="UP000751190"/>
    </source>
</evidence>
<dbReference type="GO" id="GO:0032153">
    <property type="term" value="C:cell division site"/>
    <property type="evidence" value="ECO:0007669"/>
    <property type="project" value="TreeGrafter"/>
</dbReference>
<dbReference type="PROSITE" id="PS00227">
    <property type="entry name" value="TUBULIN"/>
    <property type="match status" value="1"/>
</dbReference>
<reference evidence="7" key="1">
    <citation type="submission" date="2021-05" db="EMBL/GenBank/DDBJ databases">
        <title>The genome of the haptophyte Pavlova lutheri (Diacronema luteri, Pavlovales) - a model for lipid biosynthesis in eukaryotic algae.</title>
        <authorList>
            <person name="Hulatt C.J."/>
            <person name="Posewitz M.C."/>
        </authorList>
    </citation>
    <scope>NUCLEOTIDE SEQUENCE</scope>
    <source>
        <strain evidence="7">NIVA-4/92</strain>
    </source>
</reference>
<feature type="domain" description="Tubulin/FtsZ GTPase" evidence="5">
    <location>
        <begin position="55"/>
        <end position="248"/>
    </location>
</feature>
<dbReference type="OMA" id="QIDKATM"/>
<dbReference type="SMART" id="SM00865">
    <property type="entry name" value="Tubulin_C"/>
    <property type="match status" value="1"/>
</dbReference>
<evidence type="ECO:0000256" key="1">
    <source>
        <dbReference type="ARBA" id="ARBA00009690"/>
    </source>
</evidence>
<dbReference type="Gene3D" id="3.40.50.1440">
    <property type="entry name" value="Tubulin/FtsZ, GTPase domain"/>
    <property type="match status" value="1"/>
</dbReference>
<dbReference type="PROSITE" id="PS01134">
    <property type="entry name" value="FTSZ_1"/>
    <property type="match status" value="1"/>
</dbReference>
<dbReference type="SMART" id="SM00864">
    <property type="entry name" value="Tubulin"/>
    <property type="match status" value="1"/>
</dbReference>
<protein>
    <recommendedName>
        <fullName evidence="9">Plastid division protein FtsZ</fullName>
    </recommendedName>
</protein>
<dbReference type="PANTHER" id="PTHR30314:SF3">
    <property type="entry name" value="MITOCHONDRIAL DIVISION PROTEIN FSZA"/>
    <property type="match status" value="1"/>
</dbReference>
<dbReference type="PROSITE" id="PS01135">
    <property type="entry name" value="FTSZ_2"/>
    <property type="match status" value="1"/>
</dbReference>
<dbReference type="AlphaFoldDB" id="A0A8J5XGJ6"/>
<feature type="signal peptide" evidence="4">
    <location>
        <begin position="1"/>
        <end position="22"/>
    </location>
</feature>
<evidence type="ECO:0000259" key="5">
    <source>
        <dbReference type="SMART" id="SM00864"/>
    </source>
</evidence>
<keyword evidence="2" id="KW-0547">Nucleotide-binding</keyword>
<comment type="caution">
    <text evidence="7">The sequence shown here is derived from an EMBL/GenBank/DDBJ whole genome shotgun (WGS) entry which is preliminary data.</text>
</comment>
<keyword evidence="3" id="KW-0342">GTP-binding</keyword>
<dbReference type="NCBIfam" id="TIGR00065">
    <property type="entry name" value="ftsZ"/>
    <property type="match status" value="1"/>
</dbReference>
<dbReference type="Pfam" id="PF12327">
    <property type="entry name" value="FtsZ_C"/>
    <property type="match status" value="1"/>
</dbReference>
<dbReference type="InterPro" id="IPR003008">
    <property type="entry name" value="Tubulin_FtsZ_GTPase"/>
</dbReference>
<dbReference type="Proteomes" id="UP000751190">
    <property type="component" value="Unassembled WGS sequence"/>
</dbReference>
<dbReference type="CDD" id="cd02201">
    <property type="entry name" value="FtsZ_type1"/>
    <property type="match status" value="1"/>
</dbReference>